<dbReference type="GO" id="GO:0005829">
    <property type="term" value="C:cytosol"/>
    <property type="evidence" value="ECO:0007669"/>
    <property type="project" value="TreeGrafter"/>
</dbReference>
<dbReference type="PRINTS" id="PR00039">
    <property type="entry name" value="HTHLYSR"/>
</dbReference>
<organism evidence="6 7">
    <name type="scientific">Herpetosiphon geysericola</name>
    <dbReference type="NCBI Taxonomy" id="70996"/>
    <lineage>
        <taxon>Bacteria</taxon>
        <taxon>Bacillati</taxon>
        <taxon>Chloroflexota</taxon>
        <taxon>Chloroflexia</taxon>
        <taxon>Herpetosiphonales</taxon>
        <taxon>Herpetosiphonaceae</taxon>
        <taxon>Herpetosiphon</taxon>
    </lineage>
</organism>
<dbReference type="PANTHER" id="PTHR30419:SF8">
    <property type="entry name" value="NITROGEN ASSIMILATION TRANSCRIPTIONAL ACTIVATOR-RELATED"/>
    <property type="match status" value="1"/>
</dbReference>
<dbReference type="GO" id="GO:0003677">
    <property type="term" value="F:DNA binding"/>
    <property type="evidence" value="ECO:0007669"/>
    <property type="project" value="UniProtKB-KW"/>
</dbReference>
<dbReference type="InterPro" id="IPR036390">
    <property type="entry name" value="WH_DNA-bd_sf"/>
</dbReference>
<dbReference type="GO" id="GO:0003700">
    <property type="term" value="F:DNA-binding transcription factor activity"/>
    <property type="evidence" value="ECO:0007669"/>
    <property type="project" value="InterPro"/>
</dbReference>
<keyword evidence="2" id="KW-0805">Transcription regulation</keyword>
<sequence length="298" mass="32903">MELRQLRYLVAVVQAANFTRAAETLFISQSALSQQIQVLEQTVGTVLINRSKRGVSLTAAGSILYQHAERIFGELQQAETAIRELAGLQRGELTIGVVQTVNDYLIPALAASFAQRHPRIKLLIEEAPADTIEQRLVAGELQLGLSFVPSSHELLASQELFEERLALIVRNDHALANQQEIAVSALDAMDLVLLAKSFCTRRLWEESARLAPVQPHVVMELNTVSSILAVVERTGLPTILPALSLNDRSTANLARIRLINPTPARKVGLLWQRDVYRCHATQAFSELVQTATAHLREA</sequence>
<evidence type="ECO:0000256" key="1">
    <source>
        <dbReference type="ARBA" id="ARBA00009437"/>
    </source>
</evidence>
<dbReference type="SUPFAM" id="SSF46785">
    <property type="entry name" value="Winged helix' DNA-binding domain"/>
    <property type="match status" value="1"/>
</dbReference>
<evidence type="ECO:0000313" key="7">
    <source>
        <dbReference type="Proteomes" id="UP000050277"/>
    </source>
</evidence>
<proteinExistence type="inferred from homology"/>
<dbReference type="Proteomes" id="UP000050277">
    <property type="component" value="Unassembled WGS sequence"/>
</dbReference>
<dbReference type="InterPro" id="IPR050950">
    <property type="entry name" value="HTH-type_LysR_regulators"/>
</dbReference>
<accession>A0A0P6Y2P2</accession>
<dbReference type="SUPFAM" id="SSF53850">
    <property type="entry name" value="Periplasmic binding protein-like II"/>
    <property type="match status" value="1"/>
</dbReference>
<comment type="caution">
    <text evidence="6">The sequence shown here is derived from an EMBL/GenBank/DDBJ whole genome shotgun (WGS) entry which is preliminary data.</text>
</comment>
<dbReference type="InterPro" id="IPR000847">
    <property type="entry name" value="LysR_HTH_N"/>
</dbReference>
<dbReference type="RefSeq" id="WP_054533892.1">
    <property type="nucleotide sequence ID" value="NZ_LGKP01000013.1"/>
</dbReference>
<dbReference type="AlphaFoldDB" id="A0A0P6Y2P2"/>
<dbReference type="PROSITE" id="PS50931">
    <property type="entry name" value="HTH_LYSR"/>
    <property type="match status" value="1"/>
</dbReference>
<dbReference type="PANTHER" id="PTHR30419">
    <property type="entry name" value="HTH-TYPE TRANSCRIPTIONAL REGULATOR YBHD"/>
    <property type="match status" value="1"/>
</dbReference>
<dbReference type="Gene3D" id="1.10.10.10">
    <property type="entry name" value="Winged helix-like DNA-binding domain superfamily/Winged helix DNA-binding domain"/>
    <property type="match status" value="1"/>
</dbReference>
<dbReference type="EMBL" id="LGKP01000013">
    <property type="protein sequence ID" value="KPL90126.1"/>
    <property type="molecule type" value="Genomic_DNA"/>
</dbReference>
<evidence type="ECO:0000256" key="3">
    <source>
        <dbReference type="ARBA" id="ARBA00023125"/>
    </source>
</evidence>
<dbReference type="FunFam" id="1.10.10.10:FF:000001">
    <property type="entry name" value="LysR family transcriptional regulator"/>
    <property type="match status" value="1"/>
</dbReference>
<dbReference type="OrthoDB" id="9803735at2"/>
<evidence type="ECO:0000256" key="4">
    <source>
        <dbReference type="ARBA" id="ARBA00023163"/>
    </source>
</evidence>
<keyword evidence="3" id="KW-0238">DNA-binding</keyword>
<comment type="similarity">
    <text evidence="1">Belongs to the LysR transcriptional regulatory family.</text>
</comment>
<reference evidence="6 7" key="1">
    <citation type="submission" date="2015-07" db="EMBL/GenBank/DDBJ databases">
        <title>Whole genome sequence of Herpetosiphon geysericola DSM 7119.</title>
        <authorList>
            <person name="Hemp J."/>
            <person name="Ward L.M."/>
            <person name="Pace L.A."/>
            <person name="Fischer W.W."/>
        </authorList>
    </citation>
    <scope>NUCLEOTIDE SEQUENCE [LARGE SCALE GENOMIC DNA]</scope>
    <source>
        <strain evidence="6 7">DSM 7119</strain>
    </source>
</reference>
<dbReference type="CDD" id="cd05466">
    <property type="entry name" value="PBP2_LTTR_substrate"/>
    <property type="match status" value="1"/>
</dbReference>
<protein>
    <recommendedName>
        <fullName evidence="5">HTH lysR-type domain-containing protein</fullName>
    </recommendedName>
</protein>
<keyword evidence="4" id="KW-0804">Transcription</keyword>
<dbReference type="InterPro" id="IPR036388">
    <property type="entry name" value="WH-like_DNA-bd_sf"/>
</dbReference>
<evidence type="ECO:0000259" key="5">
    <source>
        <dbReference type="PROSITE" id="PS50931"/>
    </source>
</evidence>
<evidence type="ECO:0000256" key="2">
    <source>
        <dbReference type="ARBA" id="ARBA00023015"/>
    </source>
</evidence>
<name>A0A0P6Y2P2_9CHLR</name>
<dbReference type="Gene3D" id="3.40.190.290">
    <property type="match status" value="1"/>
</dbReference>
<dbReference type="InterPro" id="IPR005119">
    <property type="entry name" value="LysR_subst-bd"/>
</dbReference>
<dbReference type="Pfam" id="PF03466">
    <property type="entry name" value="LysR_substrate"/>
    <property type="match status" value="1"/>
</dbReference>
<keyword evidence="7" id="KW-1185">Reference proteome</keyword>
<feature type="domain" description="HTH lysR-type" evidence="5">
    <location>
        <begin position="1"/>
        <end position="58"/>
    </location>
</feature>
<dbReference type="STRING" id="70996.SE18_07900"/>
<evidence type="ECO:0000313" key="6">
    <source>
        <dbReference type="EMBL" id="KPL90126.1"/>
    </source>
</evidence>
<dbReference type="Pfam" id="PF00126">
    <property type="entry name" value="HTH_1"/>
    <property type="match status" value="1"/>
</dbReference>
<gene>
    <name evidence="6" type="ORF">SE18_07900</name>
</gene>